<keyword evidence="1" id="KW-0472">Membrane</keyword>
<dbReference type="AlphaFoldDB" id="A0A194XIV7"/>
<evidence type="ECO:0000313" key="2">
    <source>
        <dbReference type="EMBL" id="KUJ20170.1"/>
    </source>
</evidence>
<reference evidence="2 3" key="1">
    <citation type="submission" date="2015-10" db="EMBL/GenBank/DDBJ databases">
        <title>Full genome of DAOMC 229536 Phialocephala scopiformis, a fungal endophyte of spruce producing the potent anti-insectan compound rugulosin.</title>
        <authorList>
            <consortium name="DOE Joint Genome Institute"/>
            <person name="Walker A.K."/>
            <person name="Frasz S.L."/>
            <person name="Seifert K.A."/>
            <person name="Miller J.D."/>
            <person name="Mondo S.J."/>
            <person name="Labutti K."/>
            <person name="Lipzen A."/>
            <person name="Dockter R."/>
            <person name="Kennedy M."/>
            <person name="Grigoriev I.V."/>
            <person name="Spatafora J.W."/>
        </authorList>
    </citation>
    <scope>NUCLEOTIDE SEQUENCE [LARGE SCALE GENOMIC DNA]</scope>
    <source>
        <strain evidence="2 3">CBS 120377</strain>
    </source>
</reference>
<sequence>MAPSGTAEGRKESWGWRLAGAESMAESVLCGWTGSYWVGFSCRVWGFIGSFVGGFILGVSSLGWMSTIAGSGEWECGCGFVAQVRGIGEVGRSKFLAQVTIQLKLRGLS</sequence>
<dbReference type="EMBL" id="KQ947410">
    <property type="protein sequence ID" value="KUJ20170.1"/>
    <property type="molecule type" value="Genomic_DNA"/>
</dbReference>
<evidence type="ECO:0000313" key="3">
    <source>
        <dbReference type="Proteomes" id="UP000070700"/>
    </source>
</evidence>
<keyword evidence="3" id="KW-1185">Reference proteome</keyword>
<proteinExistence type="predicted"/>
<name>A0A194XIV7_MOLSC</name>
<dbReference type="GeneID" id="28824333"/>
<dbReference type="Proteomes" id="UP000070700">
    <property type="component" value="Unassembled WGS sequence"/>
</dbReference>
<protein>
    <submittedName>
        <fullName evidence="2">Uncharacterized protein</fullName>
    </submittedName>
</protein>
<organism evidence="2 3">
    <name type="scientific">Mollisia scopiformis</name>
    <name type="common">Conifer needle endophyte fungus</name>
    <name type="synonym">Phialocephala scopiformis</name>
    <dbReference type="NCBI Taxonomy" id="149040"/>
    <lineage>
        <taxon>Eukaryota</taxon>
        <taxon>Fungi</taxon>
        <taxon>Dikarya</taxon>
        <taxon>Ascomycota</taxon>
        <taxon>Pezizomycotina</taxon>
        <taxon>Leotiomycetes</taxon>
        <taxon>Helotiales</taxon>
        <taxon>Mollisiaceae</taxon>
        <taxon>Mollisia</taxon>
    </lineage>
</organism>
<dbReference type="InParanoid" id="A0A194XIV7"/>
<feature type="transmembrane region" description="Helical" evidence="1">
    <location>
        <begin position="44"/>
        <end position="65"/>
    </location>
</feature>
<keyword evidence="1" id="KW-1133">Transmembrane helix</keyword>
<keyword evidence="1" id="KW-0812">Transmembrane</keyword>
<accession>A0A194XIV7</accession>
<gene>
    <name evidence="2" type="ORF">LY89DRAFT_682952</name>
</gene>
<dbReference type="RefSeq" id="XP_018074525.1">
    <property type="nucleotide sequence ID" value="XM_018214607.1"/>
</dbReference>
<evidence type="ECO:0000256" key="1">
    <source>
        <dbReference type="SAM" id="Phobius"/>
    </source>
</evidence>
<dbReference type="KEGG" id="psco:LY89DRAFT_682952"/>